<evidence type="ECO:0000256" key="1">
    <source>
        <dbReference type="SAM" id="Phobius"/>
    </source>
</evidence>
<protein>
    <submittedName>
        <fullName evidence="2">Uncharacterized protein</fullName>
    </submittedName>
</protein>
<proteinExistence type="predicted"/>
<reference evidence="3" key="1">
    <citation type="submission" date="2017-08" db="EMBL/GenBank/DDBJ databases">
        <authorList>
            <person name="Varghese N."/>
            <person name="Submissions S."/>
        </authorList>
    </citation>
    <scope>NUCLEOTIDE SEQUENCE [LARGE SCALE GENOMIC DNA]</scope>
    <source>
        <strain evidence="3">USBA17B2</strain>
    </source>
</reference>
<feature type="transmembrane region" description="Helical" evidence="1">
    <location>
        <begin position="94"/>
        <end position="117"/>
    </location>
</feature>
<accession>A0A285VEA7</accession>
<name>A0A285VEA7_9MICO</name>
<dbReference type="EMBL" id="OBQK01000001">
    <property type="protein sequence ID" value="SOC52434.1"/>
    <property type="molecule type" value="Genomic_DNA"/>
</dbReference>
<keyword evidence="1" id="KW-1133">Transmembrane helix</keyword>
<sequence>MSATTTLSTTAHDGPKDVRNAWLCLLLLPVATVGAFVVGEWLASVLGDPAVDGRPALWVVVASAAPALALNAVPAALASWFAQRASRRGDARGWVPAGLLIAVMVGVVVLNAAAYVLG</sequence>
<evidence type="ECO:0000313" key="2">
    <source>
        <dbReference type="EMBL" id="SOC52434.1"/>
    </source>
</evidence>
<keyword evidence="3" id="KW-1185">Reference proteome</keyword>
<evidence type="ECO:0000313" key="3">
    <source>
        <dbReference type="Proteomes" id="UP000219688"/>
    </source>
</evidence>
<keyword evidence="1" id="KW-0812">Transmembrane</keyword>
<feature type="transmembrane region" description="Helical" evidence="1">
    <location>
        <begin position="56"/>
        <end position="82"/>
    </location>
</feature>
<dbReference type="AlphaFoldDB" id="A0A285VEA7"/>
<dbReference type="RefSeq" id="WP_097186717.1">
    <property type="nucleotide sequence ID" value="NZ_OBQK01000001.1"/>
</dbReference>
<keyword evidence="1" id="KW-0472">Membrane</keyword>
<gene>
    <name evidence="2" type="ORF">SAMN05421879_101550</name>
</gene>
<organism evidence="2 3">
    <name type="scientific">Ornithinimicrobium cerasi</name>
    <dbReference type="NCBI Taxonomy" id="2248773"/>
    <lineage>
        <taxon>Bacteria</taxon>
        <taxon>Bacillati</taxon>
        <taxon>Actinomycetota</taxon>
        <taxon>Actinomycetes</taxon>
        <taxon>Micrococcales</taxon>
        <taxon>Ornithinimicrobiaceae</taxon>
        <taxon>Ornithinimicrobium</taxon>
    </lineage>
</organism>
<dbReference type="Proteomes" id="UP000219688">
    <property type="component" value="Unassembled WGS sequence"/>
</dbReference>
<feature type="transmembrane region" description="Helical" evidence="1">
    <location>
        <begin position="21"/>
        <end position="44"/>
    </location>
</feature>